<evidence type="ECO:0000313" key="12">
    <source>
        <dbReference type="Proteomes" id="UP000001522"/>
    </source>
</evidence>
<keyword evidence="9" id="KW-0472">Membrane</keyword>
<feature type="compositionally biased region" description="Basic and acidic residues" evidence="8">
    <location>
        <begin position="224"/>
        <end position="241"/>
    </location>
</feature>
<evidence type="ECO:0000313" key="11">
    <source>
        <dbReference type="EMBL" id="CBG40365.1"/>
    </source>
</evidence>
<dbReference type="eggNOG" id="COG0437">
    <property type="taxonomic scope" value="Bacteria"/>
</dbReference>
<dbReference type="Pfam" id="PF12838">
    <property type="entry name" value="Fer4_7"/>
    <property type="match status" value="2"/>
</dbReference>
<dbReference type="CDD" id="cd16373">
    <property type="entry name" value="DMSOR_beta_like"/>
    <property type="match status" value="1"/>
</dbReference>
<dbReference type="InterPro" id="IPR017896">
    <property type="entry name" value="4Fe4S_Fe-S-bd"/>
</dbReference>
<dbReference type="NCBIfam" id="NF007012">
    <property type="entry name" value="PRK09476.1"/>
    <property type="match status" value="1"/>
</dbReference>
<dbReference type="PANTHER" id="PTHR42859:SF10">
    <property type="entry name" value="DIMETHYLSULFOXIDE REDUCTASE CHAIN B"/>
    <property type="match status" value="1"/>
</dbReference>
<dbReference type="Proteomes" id="UP000001522">
    <property type="component" value="Chromosome"/>
</dbReference>
<dbReference type="InterPro" id="IPR004494">
    <property type="entry name" value="MauM_NapG"/>
</dbReference>
<dbReference type="STRING" id="679897.HMU11100"/>
<keyword evidence="12" id="KW-1185">Reference proteome</keyword>
<sequence length="250" mass="27458">MDTSRRKALRSITQAMGLVSIGGLIWGAYIAEAKSNPLGFYPPGARDDFINTCIRCGLCVEACPYYTLSLATKGVKGIPTFTPRKIPCFMCKDIPCVRACPTDALDKNLLLTHGKLDITKARMGVAVVDTLNCIAYAGIQCDACYRACPLMDQAIYLEYKANTRTGKHAMILPIVANDVCTGCGKCEKACVTEIASIKVMHREQVLGKMGANYIKGWDQKDEERLESARPKSRMDSPKKQTLDYLNDGIL</sequence>
<evidence type="ECO:0000256" key="6">
    <source>
        <dbReference type="ARBA" id="ARBA00023004"/>
    </source>
</evidence>
<evidence type="ECO:0000256" key="4">
    <source>
        <dbReference type="ARBA" id="ARBA00022737"/>
    </source>
</evidence>
<dbReference type="EMBL" id="FN555004">
    <property type="protein sequence ID" value="CBG40365.1"/>
    <property type="molecule type" value="Genomic_DNA"/>
</dbReference>
<dbReference type="PROSITE" id="PS00198">
    <property type="entry name" value="4FE4S_FER_1"/>
    <property type="match status" value="1"/>
</dbReference>
<feature type="region of interest" description="Disordered" evidence="8">
    <location>
        <begin position="224"/>
        <end position="250"/>
    </location>
</feature>
<evidence type="ECO:0000259" key="10">
    <source>
        <dbReference type="PROSITE" id="PS51379"/>
    </source>
</evidence>
<keyword evidence="9" id="KW-0812">Transmembrane</keyword>
<keyword evidence="9" id="KW-1133">Transmembrane helix</keyword>
<feature type="transmembrane region" description="Helical" evidence="9">
    <location>
        <begin position="12"/>
        <end position="31"/>
    </location>
</feature>
<dbReference type="InterPro" id="IPR017900">
    <property type="entry name" value="4Fe4S_Fe_S_CS"/>
</dbReference>
<dbReference type="Gene3D" id="3.30.70.20">
    <property type="match status" value="2"/>
</dbReference>
<reference evidence="11 12" key="1">
    <citation type="journal article" date="2010" name="BMC Genomics">
        <title>Comparative genomics and proteomics of Helicobacter mustelae, an ulcerogenic and carcinogenic gastric pathogen.</title>
        <authorList>
            <person name="O'Toole P.W."/>
            <person name="Snelling W.J."/>
            <person name="Canchaya C."/>
            <person name="Forde B.M."/>
            <person name="Hardie K.R."/>
            <person name="Josenhans C."/>
            <person name="Graham R.L.J."/>
            <person name="McMullan G."/>
            <person name="Parkhill J."/>
            <person name="Belda E."/>
            <person name="Bentley S.D."/>
        </authorList>
    </citation>
    <scope>NUCLEOTIDE SEQUENCE [LARGE SCALE GENOMIC DNA]</scope>
    <source>
        <strain evidence="12">ATCC 43772 / LMG 18044 / NCTC 12198 / 12198</strain>
    </source>
</reference>
<dbReference type="InterPro" id="IPR050294">
    <property type="entry name" value="RnfB_subfamily"/>
</dbReference>
<evidence type="ECO:0000256" key="2">
    <source>
        <dbReference type="ARBA" id="ARBA00022485"/>
    </source>
</evidence>
<keyword evidence="7" id="KW-0411">Iron-sulfur</keyword>
<evidence type="ECO:0000256" key="9">
    <source>
        <dbReference type="SAM" id="Phobius"/>
    </source>
</evidence>
<dbReference type="HOGENOM" id="CLU_077329_0_0_7"/>
<accession>D3UIP0</accession>
<evidence type="ECO:0000256" key="7">
    <source>
        <dbReference type="ARBA" id="ARBA00023014"/>
    </source>
</evidence>
<dbReference type="GO" id="GO:0051539">
    <property type="term" value="F:4 iron, 4 sulfur cluster binding"/>
    <property type="evidence" value="ECO:0007669"/>
    <property type="project" value="UniProtKB-KW"/>
</dbReference>
<dbReference type="PANTHER" id="PTHR42859">
    <property type="entry name" value="OXIDOREDUCTASE"/>
    <property type="match status" value="1"/>
</dbReference>
<feature type="domain" description="4Fe-4S ferredoxin-type" evidence="10">
    <location>
        <begin position="171"/>
        <end position="200"/>
    </location>
</feature>
<dbReference type="SUPFAM" id="SSF54862">
    <property type="entry name" value="4Fe-4S ferredoxins"/>
    <property type="match status" value="1"/>
</dbReference>
<organism evidence="11 12">
    <name type="scientific">Helicobacter mustelae (strain ATCC 43772 / CCUG 25715 / CIP 103759 / LMG 18044 / NCTC 12198 / R85-136P)</name>
    <name type="common">Campylobacter mustelae</name>
    <dbReference type="NCBI Taxonomy" id="679897"/>
    <lineage>
        <taxon>Bacteria</taxon>
        <taxon>Pseudomonadati</taxon>
        <taxon>Campylobacterota</taxon>
        <taxon>Epsilonproteobacteria</taxon>
        <taxon>Campylobacterales</taxon>
        <taxon>Helicobacteraceae</taxon>
        <taxon>Helicobacter</taxon>
    </lineage>
</organism>
<gene>
    <name evidence="11" type="primary">napG</name>
    <name evidence="11" type="ordered locus">HMU11100</name>
</gene>
<dbReference type="PROSITE" id="PS51379">
    <property type="entry name" value="4FE4S_FER_2"/>
    <property type="match status" value="3"/>
</dbReference>
<dbReference type="NCBIfam" id="TIGR00397">
    <property type="entry name" value="mauM_napG"/>
    <property type="match status" value="1"/>
</dbReference>
<dbReference type="RefSeq" id="WP_013023435.1">
    <property type="nucleotide sequence ID" value="NC_013949.1"/>
</dbReference>
<name>D3UIP0_HELM1</name>
<keyword evidence="4" id="KW-0677">Repeat</keyword>
<dbReference type="AlphaFoldDB" id="D3UIP0"/>
<protein>
    <submittedName>
        <fullName evidence="11">Putative NapG ferredoxin-type protein</fullName>
    </submittedName>
</protein>
<keyword evidence="5" id="KW-0249">Electron transport</keyword>
<keyword evidence="1" id="KW-0813">Transport</keyword>
<feature type="domain" description="4Fe-4S ferredoxin-type" evidence="10">
    <location>
        <begin position="77"/>
        <end position="110"/>
    </location>
</feature>
<keyword evidence="3" id="KW-0479">Metal-binding</keyword>
<keyword evidence="2" id="KW-0004">4Fe-4S</keyword>
<dbReference type="GO" id="GO:0046872">
    <property type="term" value="F:metal ion binding"/>
    <property type="evidence" value="ECO:0007669"/>
    <property type="project" value="UniProtKB-KW"/>
</dbReference>
<proteinExistence type="predicted"/>
<feature type="domain" description="4Fe-4S ferredoxin-type" evidence="10">
    <location>
        <begin position="43"/>
        <end position="73"/>
    </location>
</feature>
<evidence type="ECO:0000256" key="5">
    <source>
        <dbReference type="ARBA" id="ARBA00022982"/>
    </source>
</evidence>
<evidence type="ECO:0000256" key="1">
    <source>
        <dbReference type="ARBA" id="ARBA00022448"/>
    </source>
</evidence>
<evidence type="ECO:0000256" key="8">
    <source>
        <dbReference type="SAM" id="MobiDB-lite"/>
    </source>
</evidence>
<keyword evidence="6" id="KW-0408">Iron</keyword>
<evidence type="ECO:0000256" key="3">
    <source>
        <dbReference type="ARBA" id="ARBA00022723"/>
    </source>
</evidence>
<dbReference type="KEGG" id="hms:HMU11100"/>